<dbReference type="GO" id="GO:0005524">
    <property type="term" value="F:ATP binding"/>
    <property type="evidence" value="ECO:0007669"/>
    <property type="project" value="InterPro"/>
</dbReference>
<sequence>MPVDRLPPESRSALTAVTTDEAISQRVATWFPSLADRRRYRCHTDATDFYRVDYGDVLILDGRPYLILNNAKEGRFGLDDQEKFWVKRAVDLESGQRKIIKLVFYEQFTAHIGNIAFDCFRSPRKEARILGRVAGHPHFMQGFATFDSRGNIIRVLDFIYGKSLYDTIEEMAGSHRTYFYNDFPVIFDRFKACIEAIGYLHARGEKHGDIRRDHIIIDRESGHYRWIDFDFNYRPRENIYGYDLFGIGNILIYLTGKGDLLVPDLFRRAHPSIGRLTSRDRNIVFHHRLANLKKIYPYVPESLNRILLHFSVGANWHYEHVDQLLEDLARVSL</sequence>
<dbReference type="Proteomes" id="UP000427906">
    <property type="component" value="Chromosome"/>
</dbReference>
<name>A0A5K7YUI4_9BACT</name>
<dbReference type="KEGG" id="dalk:DSCA_46510"/>
<reference evidence="2 3" key="1">
    <citation type="submission" date="2019-11" db="EMBL/GenBank/DDBJ databases">
        <title>Comparative genomics of hydrocarbon-degrading Desulfosarcina strains.</title>
        <authorList>
            <person name="Watanabe M."/>
            <person name="Kojima H."/>
            <person name="Fukui M."/>
        </authorList>
    </citation>
    <scope>NUCLEOTIDE SEQUENCE [LARGE SCALE GENOMIC DNA]</scope>
    <source>
        <strain evidence="2 3">PL12</strain>
    </source>
</reference>
<dbReference type="InterPro" id="IPR011009">
    <property type="entry name" value="Kinase-like_dom_sf"/>
</dbReference>
<organism evidence="2 3">
    <name type="scientific">Desulfosarcina alkanivorans</name>
    <dbReference type="NCBI Taxonomy" id="571177"/>
    <lineage>
        <taxon>Bacteria</taxon>
        <taxon>Pseudomonadati</taxon>
        <taxon>Thermodesulfobacteriota</taxon>
        <taxon>Desulfobacteria</taxon>
        <taxon>Desulfobacterales</taxon>
        <taxon>Desulfosarcinaceae</taxon>
        <taxon>Desulfosarcina</taxon>
    </lineage>
</organism>
<gene>
    <name evidence="2" type="ORF">DSCA_46510</name>
</gene>
<dbReference type="RefSeq" id="WP_167527922.1">
    <property type="nucleotide sequence ID" value="NZ_AP021874.1"/>
</dbReference>
<evidence type="ECO:0000313" key="3">
    <source>
        <dbReference type="Proteomes" id="UP000427906"/>
    </source>
</evidence>
<dbReference type="AlphaFoldDB" id="A0A5K7YUI4"/>
<keyword evidence="3" id="KW-1185">Reference proteome</keyword>
<dbReference type="SUPFAM" id="SSF56112">
    <property type="entry name" value="Protein kinase-like (PK-like)"/>
    <property type="match status" value="1"/>
</dbReference>
<proteinExistence type="predicted"/>
<evidence type="ECO:0000313" key="2">
    <source>
        <dbReference type="EMBL" id="BBO70721.1"/>
    </source>
</evidence>
<dbReference type="InterPro" id="IPR000719">
    <property type="entry name" value="Prot_kinase_dom"/>
</dbReference>
<feature type="domain" description="Protein kinase" evidence="1">
    <location>
        <begin position="65"/>
        <end position="333"/>
    </location>
</feature>
<dbReference type="PROSITE" id="PS50011">
    <property type="entry name" value="PROTEIN_KINASE_DOM"/>
    <property type="match status" value="1"/>
</dbReference>
<evidence type="ECO:0000259" key="1">
    <source>
        <dbReference type="PROSITE" id="PS50011"/>
    </source>
</evidence>
<accession>A0A5K7YUI4</accession>
<dbReference type="GO" id="GO:0004672">
    <property type="term" value="F:protein kinase activity"/>
    <property type="evidence" value="ECO:0007669"/>
    <property type="project" value="InterPro"/>
</dbReference>
<dbReference type="EMBL" id="AP021874">
    <property type="protein sequence ID" value="BBO70721.1"/>
    <property type="molecule type" value="Genomic_DNA"/>
</dbReference>
<dbReference type="Gene3D" id="1.10.510.10">
    <property type="entry name" value="Transferase(Phosphotransferase) domain 1"/>
    <property type="match status" value="1"/>
</dbReference>
<dbReference type="Gene3D" id="3.30.200.20">
    <property type="entry name" value="Phosphorylase Kinase, domain 1"/>
    <property type="match status" value="1"/>
</dbReference>
<protein>
    <recommendedName>
        <fullName evidence="1">Protein kinase domain-containing protein</fullName>
    </recommendedName>
</protein>